<name>A0ABS4JID1_9BACL</name>
<dbReference type="Gene3D" id="2.120.10.30">
    <property type="entry name" value="TolB, C-terminal domain"/>
    <property type="match status" value="1"/>
</dbReference>
<evidence type="ECO:0000256" key="1">
    <source>
        <dbReference type="SAM" id="MobiDB-lite"/>
    </source>
</evidence>
<feature type="region of interest" description="Disordered" evidence="1">
    <location>
        <begin position="34"/>
        <end position="57"/>
    </location>
</feature>
<dbReference type="Proteomes" id="UP001519288">
    <property type="component" value="Unassembled WGS sequence"/>
</dbReference>
<feature type="compositionally biased region" description="Low complexity" evidence="1">
    <location>
        <begin position="42"/>
        <end position="53"/>
    </location>
</feature>
<protein>
    <submittedName>
        <fullName evidence="2">Tol biopolymer transport system component</fullName>
    </submittedName>
</protein>
<evidence type="ECO:0000313" key="2">
    <source>
        <dbReference type="EMBL" id="MBP2001465.1"/>
    </source>
</evidence>
<accession>A0ABS4JID1</accession>
<dbReference type="SUPFAM" id="SSF82171">
    <property type="entry name" value="DPP6 N-terminal domain-like"/>
    <property type="match status" value="1"/>
</dbReference>
<keyword evidence="3" id="KW-1185">Reference proteome</keyword>
<sequence>MYKMSRRFGALTFSLSLVTVLSGCQSGPDKITLVNPPPNQTPPSSVTTSKPSSATGDRKLTVVDGAAQSVTPEAIVDRIHRLEEAHIEKWLSDDEIQVEIVKQIKPATATVEAKYTYTSAVVELAQDQVQNIADSKKGNNQVTLHEQPSPDGKLVFIQKWKDKYSASNFIRDVQSGTLTPVPGDNYMEVGEWLDNKTYVLAAGSTSGRGEIRRISADGSYTMLELNDADTEVLNHIGTSGGRIYYTDNYHQLKAFEPDHSTPILIAKNIGDFQISPDGQWIAVATFMANDKGNTQILIYTPSGQIQGSMIGKGDMMLYLAWSPNSQKLAFALYSEEKSGMNGLYIYDSGTGSVSPLGPTYYPVYPLNWSPSGRRLGVTMQNENSGIVTQILDFK</sequence>
<evidence type="ECO:0000313" key="3">
    <source>
        <dbReference type="Proteomes" id="UP001519288"/>
    </source>
</evidence>
<proteinExistence type="predicted"/>
<comment type="caution">
    <text evidence="2">The sequence shown here is derived from an EMBL/GenBank/DDBJ whole genome shotgun (WGS) entry which is preliminary data.</text>
</comment>
<reference evidence="2 3" key="1">
    <citation type="submission" date="2021-03" db="EMBL/GenBank/DDBJ databases">
        <title>Genomic Encyclopedia of Type Strains, Phase IV (KMG-IV): sequencing the most valuable type-strain genomes for metagenomic binning, comparative biology and taxonomic classification.</title>
        <authorList>
            <person name="Goeker M."/>
        </authorList>
    </citation>
    <scope>NUCLEOTIDE SEQUENCE [LARGE SCALE GENOMIC DNA]</scope>
    <source>
        <strain evidence="2 3">DSM 26806</strain>
    </source>
</reference>
<dbReference type="EMBL" id="JAGGLD010000004">
    <property type="protein sequence ID" value="MBP2001465.1"/>
    <property type="molecule type" value="Genomic_DNA"/>
</dbReference>
<gene>
    <name evidence="2" type="ORF">J2Z69_002510</name>
</gene>
<dbReference type="RefSeq" id="WP_209862890.1">
    <property type="nucleotide sequence ID" value="NZ_JAGGLD010000004.1"/>
</dbReference>
<dbReference type="PROSITE" id="PS51257">
    <property type="entry name" value="PROKAR_LIPOPROTEIN"/>
    <property type="match status" value="1"/>
</dbReference>
<dbReference type="InterPro" id="IPR011042">
    <property type="entry name" value="6-blade_b-propeller_TolB-like"/>
</dbReference>
<organism evidence="2 3">
    <name type="scientific">Paenibacillus shirakamiensis</name>
    <dbReference type="NCBI Taxonomy" id="1265935"/>
    <lineage>
        <taxon>Bacteria</taxon>
        <taxon>Bacillati</taxon>
        <taxon>Bacillota</taxon>
        <taxon>Bacilli</taxon>
        <taxon>Bacillales</taxon>
        <taxon>Paenibacillaceae</taxon>
        <taxon>Paenibacillus</taxon>
    </lineage>
</organism>